<dbReference type="InterPro" id="IPR026444">
    <property type="entry name" value="Secre_tail"/>
</dbReference>
<feature type="domain" description="Secretion system C-terminal sorting" evidence="1">
    <location>
        <begin position="2"/>
        <end position="52"/>
    </location>
</feature>
<dbReference type="EMBL" id="BARU01046819">
    <property type="protein sequence ID" value="GAH93812.1"/>
    <property type="molecule type" value="Genomic_DNA"/>
</dbReference>
<evidence type="ECO:0000259" key="1">
    <source>
        <dbReference type="Pfam" id="PF18962"/>
    </source>
</evidence>
<gene>
    <name evidence="2" type="ORF">S03H2_70443</name>
</gene>
<accession>X1JIC1</accession>
<protein>
    <recommendedName>
        <fullName evidence="1">Secretion system C-terminal sorting domain-containing protein</fullName>
    </recommendedName>
</protein>
<dbReference type="AlphaFoldDB" id="X1JIC1"/>
<feature type="non-terminal residue" evidence="2">
    <location>
        <position position="1"/>
    </location>
</feature>
<feature type="non-terminal residue" evidence="2">
    <location>
        <position position="122"/>
    </location>
</feature>
<proteinExistence type="predicted"/>
<reference evidence="2" key="1">
    <citation type="journal article" date="2014" name="Front. Microbiol.">
        <title>High frequency of phylogenetically diverse reductive dehalogenase-homologous genes in deep subseafloor sedimentary metagenomes.</title>
        <authorList>
            <person name="Kawai M."/>
            <person name="Futagami T."/>
            <person name="Toyoda A."/>
            <person name="Takaki Y."/>
            <person name="Nishi S."/>
            <person name="Hori S."/>
            <person name="Arai W."/>
            <person name="Tsubouchi T."/>
            <person name="Morono Y."/>
            <person name="Uchiyama I."/>
            <person name="Ito T."/>
            <person name="Fujiyama A."/>
            <person name="Inagaki F."/>
            <person name="Takami H."/>
        </authorList>
    </citation>
    <scope>NUCLEOTIDE SEQUENCE</scope>
    <source>
        <strain evidence="2">Expedition CK06-06</strain>
    </source>
</reference>
<sequence length="122" mass="13917">LLTISSPKHLKGQVCVFSLNGSMVYKNDINSNHTTIDLNGIEKGIYIIEIFDIEKYMPITKDKIITWSDFRKEDGENTFGLLSQISPDGRYVLSTVKDRSIFVPIDDLYYSQLFFPFKGIVG</sequence>
<dbReference type="NCBIfam" id="TIGR04183">
    <property type="entry name" value="Por_Secre_tail"/>
    <property type="match status" value="1"/>
</dbReference>
<organism evidence="2">
    <name type="scientific">marine sediment metagenome</name>
    <dbReference type="NCBI Taxonomy" id="412755"/>
    <lineage>
        <taxon>unclassified sequences</taxon>
        <taxon>metagenomes</taxon>
        <taxon>ecological metagenomes</taxon>
    </lineage>
</organism>
<evidence type="ECO:0000313" key="2">
    <source>
        <dbReference type="EMBL" id="GAH93812.1"/>
    </source>
</evidence>
<name>X1JIC1_9ZZZZ</name>
<dbReference type="Pfam" id="PF18962">
    <property type="entry name" value="Por_Secre_tail"/>
    <property type="match status" value="1"/>
</dbReference>
<comment type="caution">
    <text evidence="2">The sequence shown here is derived from an EMBL/GenBank/DDBJ whole genome shotgun (WGS) entry which is preliminary data.</text>
</comment>